<keyword evidence="8" id="KW-1133">Transmembrane helix</keyword>
<dbReference type="PROSITE" id="PS00198">
    <property type="entry name" value="4FE4S_FER_1"/>
    <property type="match status" value="1"/>
</dbReference>
<keyword evidence="8" id="KW-0812">Transmembrane</keyword>
<dbReference type="GO" id="GO:0046872">
    <property type="term" value="F:metal ion binding"/>
    <property type="evidence" value="ECO:0007669"/>
    <property type="project" value="UniProtKB-KW"/>
</dbReference>
<evidence type="ECO:0000256" key="1">
    <source>
        <dbReference type="ARBA" id="ARBA00022448"/>
    </source>
</evidence>
<keyword evidence="7" id="KW-0411">Iron-sulfur</keyword>
<dbReference type="GO" id="GO:0051539">
    <property type="term" value="F:4 iron, 4 sulfur cluster binding"/>
    <property type="evidence" value="ECO:0007669"/>
    <property type="project" value="UniProtKB-KW"/>
</dbReference>
<sequence length="313" mass="34721">MSAEQTPRTAPNGRPVRLYRLPDSLSGKLWAWRYLILRRVTQFSVLLLFFATAHWAWTLLDEPLLSGNLSSSSVVGLIPLADPFAVLQILLTRHLLSTEVLIGAAIVLVFYALIGGRVFCSWVCPVNVVTDFAGWLRDRFDLGNALHLNRNLRYFVLVLALVLSLITGLAAFEWVSPIAMLHRELIFGIGMGLIGVAGIFLFDLMVLRHGWCGHLCPLGAFYAVVGKAAQLRVRFDESTCTRCGECIRVCPEPQVLNLNQAAERGLVTSGECTNCGRCVPICPEDSLSFDLRPLIARHNQRPHVTEPSARRTT</sequence>
<feature type="domain" description="4Fe-4S ferredoxin-type" evidence="9">
    <location>
        <begin position="263"/>
        <end position="292"/>
    </location>
</feature>
<gene>
    <name evidence="10" type="ORF">THITH_07505</name>
</gene>
<dbReference type="NCBIfam" id="NF007013">
    <property type="entry name" value="PRK09477.1"/>
    <property type="match status" value="1"/>
</dbReference>
<dbReference type="GO" id="GO:0005886">
    <property type="term" value="C:plasma membrane"/>
    <property type="evidence" value="ECO:0007669"/>
    <property type="project" value="TreeGrafter"/>
</dbReference>
<keyword evidence="3" id="KW-0479">Metal-binding</keyword>
<keyword evidence="8" id="KW-0472">Membrane</keyword>
<organism evidence="10 11">
    <name type="scientific">Thioalkalivibrio paradoxus ARh 1</name>
    <dbReference type="NCBI Taxonomy" id="713585"/>
    <lineage>
        <taxon>Bacteria</taxon>
        <taxon>Pseudomonadati</taxon>
        <taxon>Pseudomonadota</taxon>
        <taxon>Gammaproteobacteria</taxon>
        <taxon>Chromatiales</taxon>
        <taxon>Ectothiorhodospiraceae</taxon>
        <taxon>Thioalkalivibrio</taxon>
    </lineage>
</organism>
<keyword evidence="1" id="KW-0813">Transport</keyword>
<evidence type="ECO:0000256" key="6">
    <source>
        <dbReference type="ARBA" id="ARBA00023004"/>
    </source>
</evidence>
<name>W0DHN0_9GAMM</name>
<evidence type="ECO:0000256" key="2">
    <source>
        <dbReference type="ARBA" id="ARBA00022485"/>
    </source>
</evidence>
<proteinExistence type="predicted"/>
<accession>W0DHN0</accession>
<dbReference type="EMBL" id="CP007029">
    <property type="protein sequence ID" value="AHE98134.1"/>
    <property type="molecule type" value="Genomic_DNA"/>
</dbReference>
<dbReference type="NCBIfam" id="TIGR02163">
    <property type="entry name" value="napH"/>
    <property type="match status" value="1"/>
</dbReference>
<reference evidence="10 11" key="1">
    <citation type="submission" date="2013-12" db="EMBL/GenBank/DDBJ databases">
        <authorList>
            <consortium name="DOE Joint Genome Institute"/>
            <person name="Muyzer G."/>
            <person name="Huntemann M."/>
            <person name="Han J."/>
            <person name="Chen A."/>
            <person name="Kyrpides N."/>
            <person name="Mavromatis K."/>
            <person name="Markowitz V."/>
            <person name="Palaniappan K."/>
            <person name="Ivanova N."/>
            <person name="Schaumberg A."/>
            <person name="Pati A."/>
            <person name="Liolios K."/>
            <person name="Nordberg H.P."/>
            <person name="Cantor M.N."/>
            <person name="Hua S.X."/>
            <person name="Woyke T."/>
        </authorList>
    </citation>
    <scope>NUCLEOTIDE SEQUENCE [LARGE SCALE GENOMIC DNA]</scope>
    <source>
        <strain evidence="10 11">ARh 1</strain>
    </source>
</reference>
<keyword evidence="4" id="KW-0677">Repeat</keyword>
<dbReference type="Proteomes" id="UP000005289">
    <property type="component" value="Chromosome"/>
</dbReference>
<dbReference type="InterPro" id="IPR017900">
    <property type="entry name" value="4Fe4S_Fe_S_CS"/>
</dbReference>
<dbReference type="HOGENOM" id="CLU_066585_1_0_6"/>
<evidence type="ECO:0000256" key="3">
    <source>
        <dbReference type="ARBA" id="ARBA00022723"/>
    </source>
</evidence>
<dbReference type="AlphaFoldDB" id="W0DHN0"/>
<feature type="transmembrane region" description="Helical" evidence="8">
    <location>
        <begin position="36"/>
        <end position="57"/>
    </location>
</feature>
<dbReference type="Pfam" id="PF12801">
    <property type="entry name" value="Fer4_5"/>
    <property type="match status" value="2"/>
</dbReference>
<dbReference type="InterPro" id="IPR051684">
    <property type="entry name" value="Electron_Trans/Redox"/>
</dbReference>
<dbReference type="PANTHER" id="PTHR30176">
    <property type="entry name" value="FERREDOXIN-TYPE PROTEIN NAPH"/>
    <property type="match status" value="1"/>
</dbReference>
<feature type="domain" description="4Fe-4S ferredoxin-type" evidence="9">
    <location>
        <begin position="231"/>
        <end position="261"/>
    </location>
</feature>
<feature type="transmembrane region" description="Helical" evidence="8">
    <location>
        <begin position="152"/>
        <end position="172"/>
    </location>
</feature>
<evidence type="ECO:0000313" key="11">
    <source>
        <dbReference type="Proteomes" id="UP000005289"/>
    </source>
</evidence>
<evidence type="ECO:0000256" key="5">
    <source>
        <dbReference type="ARBA" id="ARBA00022982"/>
    </source>
</evidence>
<protein>
    <submittedName>
        <fullName evidence="10">Quinol dehydrogenase</fullName>
    </submittedName>
</protein>
<keyword evidence="2" id="KW-0004">4Fe-4S</keyword>
<evidence type="ECO:0000313" key="10">
    <source>
        <dbReference type="EMBL" id="AHE98134.1"/>
    </source>
</evidence>
<dbReference type="STRING" id="713585.THITH_07505"/>
<dbReference type="InterPro" id="IPR011886">
    <property type="entry name" value="NapH_MauN"/>
</dbReference>
<dbReference type="Gene3D" id="3.30.70.20">
    <property type="match status" value="1"/>
</dbReference>
<dbReference type="PROSITE" id="PS51379">
    <property type="entry name" value="4FE4S_FER_2"/>
    <property type="match status" value="2"/>
</dbReference>
<dbReference type="InterPro" id="IPR017896">
    <property type="entry name" value="4Fe4S_Fe-S-bd"/>
</dbReference>
<keyword evidence="5" id="KW-0249">Electron transport</keyword>
<feature type="transmembrane region" description="Helical" evidence="8">
    <location>
        <begin position="100"/>
        <end position="119"/>
    </location>
</feature>
<evidence type="ECO:0000256" key="7">
    <source>
        <dbReference type="ARBA" id="ARBA00023014"/>
    </source>
</evidence>
<dbReference type="RefSeq" id="WP_006747743.1">
    <property type="nucleotide sequence ID" value="NZ_CP007029.1"/>
</dbReference>
<evidence type="ECO:0000256" key="4">
    <source>
        <dbReference type="ARBA" id="ARBA00022737"/>
    </source>
</evidence>
<dbReference type="Pfam" id="PF13237">
    <property type="entry name" value="Fer4_10"/>
    <property type="match status" value="1"/>
</dbReference>
<dbReference type="KEGG" id="tti:THITH_07505"/>
<keyword evidence="11" id="KW-1185">Reference proteome</keyword>
<keyword evidence="6" id="KW-0408">Iron</keyword>
<evidence type="ECO:0000259" key="9">
    <source>
        <dbReference type="PROSITE" id="PS51379"/>
    </source>
</evidence>
<dbReference type="PANTHER" id="PTHR30176:SF3">
    <property type="entry name" value="FERREDOXIN-TYPE PROTEIN NAPH"/>
    <property type="match status" value="1"/>
</dbReference>
<evidence type="ECO:0000256" key="8">
    <source>
        <dbReference type="SAM" id="Phobius"/>
    </source>
</evidence>
<feature type="transmembrane region" description="Helical" evidence="8">
    <location>
        <begin position="184"/>
        <end position="202"/>
    </location>
</feature>
<dbReference type="SUPFAM" id="SSF54862">
    <property type="entry name" value="4Fe-4S ferredoxins"/>
    <property type="match status" value="1"/>
</dbReference>
<dbReference type="OrthoDB" id="6117400at2"/>